<proteinExistence type="predicted"/>
<dbReference type="EMBL" id="MLJW01005831">
    <property type="protein sequence ID" value="OIQ67591.1"/>
    <property type="molecule type" value="Genomic_DNA"/>
</dbReference>
<sequence>MVAKIAAQLQVGQVIAVKSIVFGFYIKQMFVKQFAHYPAVAGTVNPYIHQLVIPGGNKAVD</sequence>
<reference evidence="1" key="1">
    <citation type="submission" date="2016-10" db="EMBL/GenBank/DDBJ databases">
        <title>Sequence of Gallionella enrichment culture.</title>
        <authorList>
            <person name="Poehlein A."/>
            <person name="Muehling M."/>
            <person name="Daniel R."/>
        </authorList>
    </citation>
    <scope>NUCLEOTIDE SEQUENCE</scope>
</reference>
<comment type="caution">
    <text evidence="1">The sequence shown here is derived from an EMBL/GenBank/DDBJ whole genome shotgun (WGS) entry which is preliminary data.</text>
</comment>
<name>A0A1J5PIH7_9ZZZZ</name>
<dbReference type="AlphaFoldDB" id="A0A1J5PIH7"/>
<gene>
    <name evidence="1" type="ORF">GALL_508310</name>
</gene>
<evidence type="ECO:0000313" key="1">
    <source>
        <dbReference type="EMBL" id="OIQ67591.1"/>
    </source>
</evidence>
<organism evidence="1">
    <name type="scientific">mine drainage metagenome</name>
    <dbReference type="NCBI Taxonomy" id="410659"/>
    <lineage>
        <taxon>unclassified sequences</taxon>
        <taxon>metagenomes</taxon>
        <taxon>ecological metagenomes</taxon>
    </lineage>
</organism>
<accession>A0A1J5PIH7</accession>
<protein>
    <submittedName>
        <fullName evidence="1">Uncharacterized protein</fullName>
    </submittedName>
</protein>